<gene>
    <name evidence="15" type="ORF">BWI75_15840</name>
</gene>
<reference evidence="15 16" key="1">
    <citation type="journal article" date="2019" name="Front. Microbiol.">
        <title>Genomic Features for Desiccation Tolerance and Sugar Biosynthesis in the Extremophile Gloeocapsopsis sp. UTEX B3054.</title>
        <authorList>
            <person name="Urrejola C."/>
            <person name="Alcorta J."/>
            <person name="Salas L."/>
            <person name="Vasquez M."/>
            <person name="Polz M.F."/>
            <person name="Vicuna R."/>
            <person name="Diez B."/>
        </authorList>
    </citation>
    <scope>NUCLEOTIDE SEQUENCE [LARGE SCALE GENOMIC DNA]</scope>
    <source>
        <strain evidence="15 16">1H9</strain>
    </source>
</reference>
<dbReference type="Pfam" id="PF02805">
    <property type="entry name" value="Ada_Zn_binding"/>
    <property type="match status" value="1"/>
</dbReference>
<evidence type="ECO:0000259" key="14">
    <source>
        <dbReference type="PROSITE" id="PS01124"/>
    </source>
</evidence>
<comment type="cofactor">
    <cofactor evidence="13">
        <name>Zn(2+)</name>
        <dbReference type="ChEBI" id="CHEBI:29105"/>
    </cofactor>
    <text evidence="13">Binds 1 zinc ion per subunit.</text>
</comment>
<dbReference type="Gene3D" id="1.10.10.10">
    <property type="entry name" value="Winged helix-like DNA-binding domain superfamily/Winged helix DNA-binding domain"/>
    <property type="match status" value="1"/>
</dbReference>
<keyword evidence="10" id="KW-0234">DNA repair</keyword>
<dbReference type="AlphaFoldDB" id="A0A6N8FXA6"/>
<evidence type="ECO:0000256" key="1">
    <source>
        <dbReference type="ARBA" id="ARBA00001286"/>
    </source>
</evidence>
<feature type="binding site" evidence="13">
    <location>
        <position position="43"/>
    </location>
    <ligand>
        <name>Zn(2+)</name>
        <dbReference type="ChEBI" id="CHEBI:29105"/>
    </ligand>
</feature>
<keyword evidence="4 15" id="KW-0489">Methyltransferase</keyword>
<dbReference type="SUPFAM" id="SSF53155">
    <property type="entry name" value="Methylated DNA-protein cysteine methyltransferase domain"/>
    <property type="match status" value="1"/>
</dbReference>
<dbReference type="SMART" id="SM00342">
    <property type="entry name" value="HTH_ARAC"/>
    <property type="match status" value="1"/>
</dbReference>
<evidence type="ECO:0000256" key="6">
    <source>
        <dbReference type="ARBA" id="ARBA00022763"/>
    </source>
</evidence>
<feature type="binding site" evidence="13">
    <location>
        <position position="70"/>
    </location>
    <ligand>
        <name>Zn(2+)</name>
        <dbReference type="ChEBI" id="CHEBI:29105"/>
    </ligand>
</feature>
<dbReference type="GO" id="GO:0003908">
    <property type="term" value="F:methylated-DNA-[protein]-cysteine S-methyltransferase activity"/>
    <property type="evidence" value="ECO:0007669"/>
    <property type="project" value="UniProtKB-EC"/>
</dbReference>
<dbReference type="Gene3D" id="3.40.10.10">
    <property type="entry name" value="DNA Methylphosphotriester Repair Domain"/>
    <property type="match status" value="1"/>
</dbReference>
<dbReference type="InterPro" id="IPR016221">
    <property type="entry name" value="Bifunct_regulatory_prot_Ada"/>
</dbReference>
<feature type="active site" description="Nucleophile; methyl group acceptor from either O6-methylguanine or O4-methylthymine" evidence="12">
    <location>
        <position position="321"/>
    </location>
</feature>
<dbReference type="SUPFAM" id="SSF46767">
    <property type="entry name" value="Methylated DNA-protein cysteine methyltransferase, C-terminal domain"/>
    <property type="match status" value="1"/>
</dbReference>
<evidence type="ECO:0000256" key="9">
    <source>
        <dbReference type="ARBA" id="ARBA00023163"/>
    </source>
</evidence>
<feature type="active site" description="Nucleophile; methyl group acceptor from methylphosphotriester" evidence="12">
    <location>
        <position position="39"/>
    </location>
</feature>
<dbReference type="PANTHER" id="PTHR10815">
    <property type="entry name" value="METHYLATED-DNA--PROTEIN-CYSTEINE METHYLTRANSFERASE"/>
    <property type="match status" value="1"/>
</dbReference>
<comment type="catalytic activity">
    <reaction evidence="1">
        <text>a 4-O-methyl-thymidine in DNA + L-cysteinyl-[protein] = a thymidine in DNA + S-methyl-L-cysteinyl-[protein]</text>
        <dbReference type="Rhea" id="RHEA:53428"/>
        <dbReference type="Rhea" id="RHEA-COMP:10131"/>
        <dbReference type="Rhea" id="RHEA-COMP:10132"/>
        <dbReference type="Rhea" id="RHEA-COMP:13555"/>
        <dbReference type="Rhea" id="RHEA-COMP:13556"/>
        <dbReference type="ChEBI" id="CHEBI:29950"/>
        <dbReference type="ChEBI" id="CHEBI:82612"/>
        <dbReference type="ChEBI" id="CHEBI:137386"/>
        <dbReference type="ChEBI" id="CHEBI:137387"/>
        <dbReference type="EC" id="2.1.1.63"/>
    </reaction>
</comment>
<keyword evidence="9" id="KW-0804">Transcription</keyword>
<dbReference type="Pfam" id="PF02870">
    <property type="entry name" value="Methyltransf_1N"/>
    <property type="match status" value="1"/>
</dbReference>
<evidence type="ECO:0000313" key="15">
    <source>
        <dbReference type="EMBL" id="MUL37758.1"/>
    </source>
</evidence>
<dbReference type="GO" id="GO:0008270">
    <property type="term" value="F:zinc ion binding"/>
    <property type="evidence" value="ECO:0007669"/>
    <property type="project" value="InterPro"/>
</dbReference>
<keyword evidence="6" id="KW-0227">DNA damage</keyword>
<dbReference type="InterPro" id="IPR004026">
    <property type="entry name" value="Ada_DNA_repair_Zn-bd"/>
</dbReference>
<dbReference type="NCBIfam" id="TIGR00589">
    <property type="entry name" value="ogt"/>
    <property type="match status" value="1"/>
</dbReference>
<sequence length="350" mass="39143">MMKSAQLDFAEEIWQAVVSRDSKFDGKIFYGVHSTKIYCRPSCPSRKPNRSQVTIFQSAQAAELQGFRPCKRCQPHAIAPTINKILTACRYIEAQSDRVPTLTELSTQVAMSPTHFQRVFKQIVGVTPFEYGNAQRRERLKQHLHQGVKITDALYEVGYGSSSRLYEQAPEQLGMTPARYKQHGRGEEIRYTSANSPLGYLTIAATKRGICSVKLGDDLAKLENELHNEFCHASLHRADEELQEWTQALINYLSGKLSLSELPYDVKATAFQIQVWEALKQIPFGTTVSYSDVACSIGHPTAIRAVARACATNPIALIIPCHRVLPKAGGLGGYRWGVSRKQALLEMEQL</sequence>
<keyword evidence="5 15" id="KW-0808">Transferase</keyword>
<comment type="similarity">
    <text evidence="2">Belongs to the MGMT family.</text>
</comment>
<dbReference type="RefSeq" id="WP_105219832.1">
    <property type="nucleotide sequence ID" value="NZ_CAWNSU010000047.1"/>
</dbReference>
<dbReference type="Pfam" id="PF01035">
    <property type="entry name" value="DNA_binding_1"/>
    <property type="match status" value="1"/>
</dbReference>
<keyword evidence="13" id="KW-0862">Zinc</keyword>
<dbReference type="GO" id="GO:0003700">
    <property type="term" value="F:DNA-binding transcription factor activity"/>
    <property type="evidence" value="ECO:0007669"/>
    <property type="project" value="InterPro"/>
</dbReference>
<evidence type="ECO:0000256" key="7">
    <source>
        <dbReference type="ARBA" id="ARBA00023015"/>
    </source>
</evidence>
<evidence type="ECO:0000256" key="3">
    <source>
        <dbReference type="ARBA" id="ARBA00011918"/>
    </source>
</evidence>
<dbReference type="PANTHER" id="PTHR10815:SF14">
    <property type="entry name" value="BIFUNCTIONAL TRANSCRIPTIONAL ACTIVATOR_DNA REPAIR ENZYME ADA"/>
    <property type="match status" value="1"/>
</dbReference>
<comment type="catalytic activity">
    <reaction evidence="11">
        <text>a 6-O-methyl-2'-deoxyguanosine in DNA + L-cysteinyl-[protein] = S-methyl-L-cysteinyl-[protein] + a 2'-deoxyguanosine in DNA</text>
        <dbReference type="Rhea" id="RHEA:24000"/>
        <dbReference type="Rhea" id="RHEA-COMP:10131"/>
        <dbReference type="Rhea" id="RHEA-COMP:10132"/>
        <dbReference type="Rhea" id="RHEA-COMP:11367"/>
        <dbReference type="Rhea" id="RHEA-COMP:11368"/>
        <dbReference type="ChEBI" id="CHEBI:29950"/>
        <dbReference type="ChEBI" id="CHEBI:82612"/>
        <dbReference type="ChEBI" id="CHEBI:85445"/>
        <dbReference type="ChEBI" id="CHEBI:85448"/>
        <dbReference type="EC" id="2.1.1.63"/>
    </reaction>
</comment>
<feature type="binding site" evidence="13">
    <location>
        <position position="39"/>
    </location>
    <ligand>
        <name>Zn(2+)</name>
        <dbReference type="ChEBI" id="CHEBI:29105"/>
    </ligand>
</feature>
<keyword evidence="16" id="KW-1185">Reference proteome</keyword>
<dbReference type="Pfam" id="PF12833">
    <property type="entry name" value="HTH_18"/>
    <property type="match status" value="1"/>
</dbReference>
<organism evidence="15 16">
    <name type="scientific">Gloeocapsopsis dulcis AAB1 = 1H9</name>
    <dbReference type="NCBI Taxonomy" id="1433147"/>
    <lineage>
        <taxon>Bacteria</taxon>
        <taxon>Bacillati</taxon>
        <taxon>Cyanobacteriota</taxon>
        <taxon>Cyanophyceae</taxon>
        <taxon>Oscillatoriophycideae</taxon>
        <taxon>Chroococcales</taxon>
        <taxon>Chroococcaceae</taxon>
        <taxon>Gloeocapsopsis</taxon>
        <taxon>Gloeocapsopsis dulcis</taxon>
    </lineage>
</organism>
<keyword evidence="8" id="KW-0010">Activator</keyword>
<evidence type="ECO:0000256" key="11">
    <source>
        <dbReference type="ARBA" id="ARBA00049348"/>
    </source>
</evidence>
<dbReference type="InterPro" id="IPR018060">
    <property type="entry name" value="HTH_AraC"/>
</dbReference>
<dbReference type="GO" id="GO:0032259">
    <property type="term" value="P:methylation"/>
    <property type="evidence" value="ECO:0007669"/>
    <property type="project" value="UniProtKB-KW"/>
</dbReference>
<feature type="domain" description="HTH araC/xylS-type" evidence="14">
    <location>
        <begin position="86"/>
        <end position="183"/>
    </location>
</feature>
<dbReference type="OrthoDB" id="9802228at2"/>
<dbReference type="SUPFAM" id="SSF57884">
    <property type="entry name" value="Ada DNA repair protein, N-terminal domain (N-Ada 10)"/>
    <property type="match status" value="1"/>
</dbReference>
<dbReference type="EMBL" id="NAPY01000026">
    <property type="protein sequence ID" value="MUL37758.1"/>
    <property type="molecule type" value="Genomic_DNA"/>
</dbReference>
<evidence type="ECO:0000256" key="4">
    <source>
        <dbReference type="ARBA" id="ARBA00022603"/>
    </source>
</evidence>
<dbReference type="Gene3D" id="1.10.10.60">
    <property type="entry name" value="Homeodomain-like"/>
    <property type="match status" value="1"/>
</dbReference>
<dbReference type="InterPro" id="IPR036217">
    <property type="entry name" value="MethylDNA_cys_MeTrfase_DNAb"/>
</dbReference>
<dbReference type="Gene3D" id="3.30.160.70">
    <property type="entry name" value="Methylated DNA-protein cysteine methyltransferase domain"/>
    <property type="match status" value="1"/>
</dbReference>
<dbReference type="InterPro" id="IPR009057">
    <property type="entry name" value="Homeodomain-like_sf"/>
</dbReference>
<dbReference type="EC" id="2.1.1.63" evidence="3"/>
<accession>A0A6N8FXA6</accession>
<dbReference type="SUPFAM" id="SSF46689">
    <property type="entry name" value="Homeodomain-like"/>
    <property type="match status" value="1"/>
</dbReference>
<dbReference type="PROSITE" id="PS00374">
    <property type="entry name" value="MGMT"/>
    <property type="match status" value="1"/>
</dbReference>
<dbReference type="GO" id="GO:0043565">
    <property type="term" value="F:sequence-specific DNA binding"/>
    <property type="evidence" value="ECO:0007669"/>
    <property type="project" value="InterPro"/>
</dbReference>
<comment type="caution">
    <text evidence="15">The sequence shown here is derived from an EMBL/GenBank/DDBJ whole genome shotgun (WGS) entry which is preliminary data.</text>
</comment>
<dbReference type="PIRSF" id="PIRSF000409">
    <property type="entry name" value="Ada"/>
    <property type="match status" value="1"/>
</dbReference>
<name>A0A6N8FXA6_9CHRO</name>
<keyword evidence="7" id="KW-0805">Transcription regulation</keyword>
<dbReference type="InterPro" id="IPR014048">
    <property type="entry name" value="MethylDNA_cys_MeTrfase_DNA-bd"/>
</dbReference>
<dbReference type="InterPro" id="IPR001497">
    <property type="entry name" value="MethylDNA_cys_MeTrfase_AS"/>
</dbReference>
<dbReference type="Proteomes" id="UP000441797">
    <property type="component" value="Unassembled WGS sequence"/>
</dbReference>
<feature type="binding site" evidence="13">
    <location>
        <position position="73"/>
    </location>
    <ligand>
        <name>Zn(2+)</name>
        <dbReference type="ChEBI" id="CHEBI:29105"/>
    </ligand>
</feature>
<dbReference type="CDD" id="cd06445">
    <property type="entry name" value="ATase"/>
    <property type="match status" value="1"/>
</dbReference>
<proteinExistence type="inferred from homology"/>
<dbReference type="PROSITE" id="PS01124">
    <property type="entry name" value="HTH_ARAC_FAMILY_2"/>
    <property type="match status" value="1"/>
</dbReference>
<dbReference type="InterPro" id="IPR036631">
    <property type="entry name" value="MGMT_N_sf"/>
</dbReference>
<evidence type="ECO:0000313" key="16">
    <source>
        <dbReference type="Proteomes" id="UP000441797"/>
    </source>
</evidence>
<dbReference type="InterPro" id="IPR036388">
    <property type="entry name" value="WH-like_DNA-bd_sf"/>
</dbReference>
<evidence type="ECO:0000256" key="12">
    <source>
        <dbReference type="PIRSR" id="PIRSR000409-1"/>
    </source>
</evidence>
<evidence type="ECO:0000256" key="13">
    <source>
        <dbReference type="PIRSR" id="PIRSR000409-3"/>
    </source>
</evidence>
<evidence type="ECO:0000256" key="8">
    <source>
        <dbReference type="ARBA" id="ARBA00023159"/>
    </source>
</evidence>
<dbReference type="GO" id="GO:0006281">
    <property type="term" value="P:DNA repair"/>
    <property type="evidence" value="ECO:0007669"/>
    <property type="project" value="UniProtKB-KW"/>
</dbReference>
<dbReference type="FunFam" id="1.10.10.10:FF:000214">
    <property type="entry name" value="Methylated-DNA--protein-cysteine methyltransferase"/>
    <property type="match status" value="1"/>
</dbReference>
<evidence type="ECO:0000256" key="5">
    <source>
        <dbReference type="ARBA" id="ARBA00022679"/>
    </source>
</evidence>
<dbReference type="InterPro" id="IPR035451">
    <property type="entry name" value="Ada-like_dom_sf"/>
</dbReference>
<dbReference type="InterPro" id="IPR008332">
    <property type="entry name" value="MethylG_MeTrfase_N"/>
</dbReference>
<keyword evidence="13" id="KW-0479">Metal-binding</keyword>
<evidence type="ECO:0000256" key="2">
    <source>
        <dbReference type="ARBA" id="ARBA00008711"/>
    </source>
</evidence>
<protein>
    <recommendedName>
        <fullName evidence="3">methylated-DNA--[protein]-cysteine S-methyltransferase</fullName>
        <ecNumber evidence="3">2.1.1.63</ecNumber>
    </recommendedName>
</protein>
<dbReference type="NCBIfam" id="NF011964">
    <property type="entry name" value="PRK15435.1"/>
    <property type="match status" value="1"/>
</dbReference>
<evidence type="ECO:0000256" key="10">
    <source>
        <dbReference type="ARBA" id="ARBA00023204"/>
    </source>
</evidence>